<evidence type="ECO:0000256" key="5">
    <source>
        <dbReference type="ARBA" id="ARBA00023180"/>
    </source>
</evidence>
<dbReference type="PROSITE" id="PS01186">
    <property type="entry name" value="EGF_2"/>
    <property type="match status" value="1"/>
</dbReference>
<dbReference type="InterPro" id="IPR018097">
    <property type="entry name" value="EGF_Ca-bd_CS"/>
</dbReference>
<organism evidence="9 10">
    <name type="scientific">Bos mutus</name>
    <name type="common">wild yak</name>
    <dbReference type="NCBI Taxonomy" id="72004"/>
    <lineage>
        <taxon>Eukaryota</taxon>
        <taxon>Metazoa</taxon>
        <taxon>Chordata</taxon>
        <taxon>Craniata</taxon>
        <taxon>Vertebrata</taxon>
        <taxon>Euteleostomi</taxon>
        <taxon>Mammalia</taxon>
        <taxon>Eutheria</taxon>
        <taxon>Laurasiatheria</taxon>
        <taxon>Artiodactyla</taxon>
        <taxon>Ruminantia</taxon>
        <taxon>Pecora</taxon>
        <taxon>Bovidae</taxon>
        <taxon>Bovinae</taxon>
        <taxon>Bos</taxon>
    </lineage>
</organism>
<sequence>MPQSRKGPALHLLPRKRYGPQKTQSDRSLSFWSESVFLSFLQRSVGDKAPSPKHHTAPPLVLDYDVCAEAPCEQQCTDNFGRVLCTCYPGYRYDRERHRRREKPYCLDIDECATSNETLCAHICVNTVGSYRCECREGYVQEEDGRTCTKEDKYPNDTGHDDEKVENAVRAATCCATCKELHQVKQTVLQLKQKVALLPNSAADLGKYITGHKALASNAYLPGPPGLPGGQGPPGSPGPKGSPGFPGIPGPPGQPGPRGSMGPVGPSPDLSHIKQGRRGPVVSISPALPSVVGERVCLLLNEVPLPCRVRQAPQEEMALSQEQEKFQPVQVGGFALGGCVPHWPHKKVSGERGAPGPRGSPGPPGSFDFLLIVLAEIRNDITELQEQVFGRRTHSSVEESPPPQELPSYPETLDMGSGDDAPGRTETRASGAARDFYP</sequence>
<evidence type="ECO:0000256" key="1">
    <source>
        <dbReference type="ARBA" id="ARBA00022536"/>
    </source>
</evidence>
<feature type="region of interest" description="Disordered" evidence="7">
    <location>
        <begin position="1"/>
        <end position="24"/>
    </location>
</feature>
<dbReference type="PANTHER" id="PTHR24050:SF26">
    <property type="entry name" value="FIBULIN-5"/>
    <property type="match status" value="1"/>
</dbReference>
<dbReference type="InterPro" id="IPR052235">
    <property type="entry name" value="Nephronectin_domain"/>
</dbReference>
<keyword evidence="2" id="KW-0732">Signal</keyword>
<dbReference type="InterPro" id="IPR008160">
    <property type="entry name" value="Collagen"/>
</dbReference>
<proteinExistence type="predicted"/>
<dbReference type="PROSITE" id="PS00010">
    <property type="entry name" value="ASX_HYDROXYL"/>
    <property type="match status" value="1"/>
</dbReference>
<accession>A0A6B0S8G6</accession>
<dbReference type="Pfam" id="PF01391">
    <property type="entry name" value="Collagen"/>
    <property type="match status" value="1"/>
</dbReference>
<evidence type="ECO:0000313" key="10">
    <source>
        <dbReference type="Proteomes" id="UP000322234"/>
    </source>
</evidence>
<dbReference type="InterPro" id="IPR001881">
    <property type="entry name" value="EGF-like_Ca-bd_dom"/>
</dbReference>
<evidence type="ECO:0000256" key="3">
    <source>
        <dbReference type="ARBA" id="ARBA00022737"/>
    </source>
</evidence>
<reference evidence="9" key="1">
    <citation type="submission" date="2019-10" db="EMBL/GenBank/DDBJ databases">
        <title>The sequence and de novo assembly of the wild yak genome.</title>
        <authorList>
            <person name="Liu Y."/>
        </authorList>
    </citation>
    <scope>NUCLEOTIDE SEQUENCE [LARGE SCALE GENOMIC DNA]</scope>
    <source>
        <strain evidence="9">WY2019</strain>
    </source>
</reference>
<dbReference type="Pfam" id="PF07645">
    <property type="entry name" value="EGF_CA"/>
    <property type="match status" value="1"/>
</dbReference>
<dbReference type="EMBL" id="VBQZ03000159">
    <property type="protein sequence ID" value="MXQ96344.1"/>
    <property type="molecule type" value="Genomic_DNA"/>
</dbReference>
<dbReference type="GO" id="GO:0005509">
    <property type="term" value="F:calcium ion binding"/>
    <property type="evidence" value="ECO:0007669"/>
    <property type="project" value="InterPro"/>
</dbReference>
<dbReference type="InterPro" id="IPR049883">
    <property type="entry name" value="NOTCH1_EGF-like"/>
</dbReference>
<dbReference type="InterPro" id="IPR000152">
    <property type="entry name" value="EGF-type_Asp/Asn_hydroxyl_site"/>
</dbReference>
<keyword evidence="10" id="KW-1185">Reference proteome</keyword>
<dbReference type="PANTHER" id="PTHR24050">
    <property type="entry name" value="PA14 DOMAIN-CONTAINING PROTEIN"/>
    <property type="match status" value="1"/>
</dbReference>
<dbReference type="SMART" id="SM00181">
    <property type="entry name" value="EGF"/>
    <property type="match status" value="2"/>
</dbReference>
<feature type="region of interest" description="Disordered" evidence="7">
    <location>
        <begin position="389"/>
        <end position="438"/>
    </location>
</feature>
<keyword evidence="4" id="KW-1015">Disulfide bond</keyword>
<keyword evidence="3" id="KW-0677">Repeat</keyword>
<comment type="caution">
    <text evidence="6">Lacks conserved residue(s) required for the propagation of feature annotation.</text>
</comment>
<dbReference type="PROSITE" id="PS50026">
    <property type="entry name" value="EGF_3"/>
    <property type="match status" value="1"/>
</dbReference>
<feature type="compositionally biased region" description="Pro residues" evidence="7">
    <location>
        <begin position="246"/>
        <end position="255"/>
    </location>
</feature>
<feature type="region of interest" description="Disordered" evidence="7">
    <location>
        <begin position="220"/>
        <end position="284"/>
    </location>
</feature>
<comment type="caution">
    <text evidence="9">The sequence shown here is derived from an EMBL/GenBank/DDBJ whole genome shotgun (WGS) entry which is preliminary data.</text>
</comment>
<evidence type="ECO:0000313" key="9">
    <source>
        <dbReference type="EMBL" id="MXQ96344.1"/>
    </source>
</evidence>
<name>A0A6B0S8G6_9CETA</name>
<evidence type="ECO:0000259" key="8">
    <source>
        <dbReference type="PROSITE" id="PS50026"/>
    </source>
</evidence>
<keyword evidence="1 6" id="KW-0245">EGF-like domain</keyword>
<evidence type="ECO:0000256" key="7">
    <source>
        <dbReference type="SAM" id="MobiDB-lite"/>
    </source>
</evidence>
<dbReference type="Proteomes" id="UP000322234">
    <property type="component" value="Unassembled WGS sequence"/>
</dbReference>
<evidence type="ECO:0000256" key="4">
    <source>
        <dbReference type="ARBA" id="ARBA00023157"/>
    </source>
</evidence>
<evidence type="ECO:0000256" key="6">
    <source>
        <dbReference type="PROSITE-ProRule" id="PRU00076"/>
    </source>
</evidence>
<dbReference type="SUPFAM" id="SSF57196">
    <property type="entry name" value="EGF/Laminin"/>
    <property type="match status" value="2"/>
</dbReference>
<dbReference type="SMART" id="SM00179">
    <property type="entry name" value="EGF_CA"/>
    <property type="match status" value="2"/>
</dbReference>
<dbReference type="InterPro" id="IPR000742">
    <property type="entry name" value="EGF"/>
</dbReference>
<protein>
    <recommendedName>
        <fullName evidence="8">EGF-like domain-containing protein</fullName>
    </recommendedName>
</protein>
<dbReference type="CDD" id="cd00054">
    <property type="entry name" value="EGF_CA"/>
    <property type="match status" value="1"/>
</dbReference>
<dbReference type="AlphaFoldDB" id="A0A6B0S8G6"/>
<keyword evidence="5" id="KW-0325">Glycoprotein</keyword>
<dbReference type="FunFam" id="2.10.25.10:FF:000010">
    <property type="entry name" value="Pro-epidermal growth factor"/>
    <property type="match status" value="1"/>
</dbReference>
<dbReference type="Gene3D" id="2.10.25.10">
    <property type="entry name" value="Laminin"/>
    <property type="match status" value="2"/>
</dbReference>
<evidence type="ECO:0000256" key="2">
    <source>
        <dbReference type="ARBA" id="ARBA00022729"/>
    </source>
</evidence>
<dbReference type="PROSITE" id="PS01187">
    <property type="entry name" value="EGF_CA"/>
    <property type="match status" value="1"/>
</dbReference>
<gene>
    <name evidence="9" type="ORF">E5288_WYG022850</name>
</gene>
<feature type="domain" description="EGF-like" evidence="8">
    <location>
        <begin position="108"/>
        <end position="149"/>
    </location>
</feature>